<name>D5MGH0_METO1</name>
<proteinExistence type="predicted"/>
<sequence length="59" mass="6393">MSASATLTTHVPSGSVYATLVRHTIIFWPTHPFSTVTQLACSVSSCMAIATEMVRCYTK</sequence>
<dbReference type="STRING" id="671143.DAMO_1793"/>
<organism evidence="1 2">
    <name type="scientific">Methylomirabilis oxygeniifera</name>
    <dbReference type="NCBI Taxonomy" id="671143"/>
    <lineage>
        <taxon>Bacteria</taxon>
        <taxon>Candidatus Methylomirabilota</taxon>
        <taxon>Candidatus Methylomirabilia</taxon>
        <taxon>Candidatus Methylomirabilales</taxon>
        <taxon>Candidatus Methylomirabilaceae</taxon>
        <taxon>Candidatus Methylomirabilis</taxon>
    </lineage>
</organism>
<reference evidence="1 2" key="1">
    <citation type="journal article" date="2010" name="Nature">
        <title>Nitrite-driven anaerobic methane oxidation by oxygenic bacteria.</title>
        <authorList>
            <person name="Ettwig K.F."/>
            <person name="Butler M.K."/>
            <person name="Le Paslier D."/>
            <person name="Pelletier E."/>
            <person name="Mangenot S."/>
            <person name="Kuypers M.M.M."/>
            <person name="Schreiber F."/>
            <person name="Dutilh B.E."/>
            <person name="Zedelius J."/>
            <person name="de Beer D."/>
            <person name="Gloerich J."/>
            <person name="Wessels H.J.C.T."/>
            <person name="van Allen T."/>
            <person name="Luesken F."/>
            <person name="Wu M."/>
            <person name="van de Pas-Schoonen K.T."/>
            <person name="Op den Camp H.J.M."/>
            <person name="Janssen-Megens E.M."/>
            <person name="Francoijs K-J."/>
            <person name="Stunnenberg H."/>
            <person name="Weissenbach J."/>
            <person name="Jetten M.S.M."/>
            <person name="Strous M."/>
        </authorList>
    </citation>
    <scope>NUCLEOTIDE SEQUENCE [LARGE SCALE GENOMIC DNA]</scope>
</reference>
<dbReference type="KEGG" id="mox:DAMO_1793"/>
<evidence type="ECO:0000313" key="2">
    <source>
        <dbReference type="Proteomes" id="UP000006898"/>
    </source>
</evidence>
<dbReference type="HOGENOM" id="CLU_2951695_0_0_0"/>
<protein>
    <submittedName>
        <fullName evidence="1">Uncharacterized protein</fullName>
    </submittedName>
</protein>
<gene>
    <name evidence="1" type="ORF">DAMO_1793</name>
</gene>
<dbReference type="AlphaFoldDB" id="D5MGH0"/>
<dbReference type="EMBL" id="FP565575">
    <property type="protein sequence ID" value="CBE68851.1"/>
    <property type="molecule type" value="Genomic_DNA"/>
</dbReference>
<evidence type="ECO:0000313" key="1">
    <source>
        <dbReference type="EMBL" id="CBE68851.1"/>
    </source>
</evidence>
<accession>D5MGH0</accession>
<dbReference type="Proteomes" id="UP000006898">
    <property type="component" value="Chromosome"/>
</dbReference>